<gene>
    <name evidence="2" type="ORF">ILEXP_LOCUS30080</name>
</gene>
<feature type="transmembrane region" description="Helical" evidence="1">
    <location>
        <begin position="134"/>
        <end position="154"/>
    </location>
</feature>
<evidence type="ECO:0000313" key="2">
    <source>
        <dbReference type="EMBL" id="CAK9161285.1"/>
    </source>
</evidence>
<evidence type="ECO:0000256" key="1">
    <source>
        <dbReference type="SAM" id="Phobius"/>
    </source>
</evidence>
<comment type="caution">
    <text evidence="2">The sequence shown here is derived from an EMBL/GenBank/DDBJ whole genome shotgun (WGS) entry which is preliminary data.</text>
</comment>
<dbReference type="Proteomes" id="UP001642360">
    <property type="component" value="Unassembled WGS sequence"/>
</dbReference>
<keyword evidence="3" id="KW-1185">Reference proteome</keyword>
<keyword evidence="1" id="KW-0812">Transmembrane</keyword>
<keyword evidence="1" id="KW-0472">Membrane</keyword>
<keyword evidence="1" id="KW-1133">Transmembrane helix</keyword>
<accession>A0ABC8SW37</accession>
<organism evidence="2 3">
    <name type="scientific">Ilex paraguariensis</name>
    <name type="common">yerba mate</name>
    <dbReference type="NCBI Taxonomy" id="185542"/>
    <lineage>
        <taxon>Eukaryota</taxon>
        <taxon>Viridiplantae</taxon>
        <taxon>Streptophyta</taxon>
        <taxon>Embryophyta</taxon>
        <taxon>Tracheophyta</taxon>
        <taxon>Spermatophyta</taxon>
        <taxon>Magnoliopsida</taxon>
        <taxon>eudicotyledons</taxon>
        <taxon>Gunneridae</taxon>
        <taxon>Pentapetalae</taxon>
        <taxon>asterids</taxon>
        <taxon>campanulids</taxon>
        <taxon>Aquifoliales</taxon>
        <taxon>Aquifoliaceae</taxon>
        <taxon>Ilex</taxon>
    </lineage>
</organism>
<evidence type="ECO:0000313" key="3">
    <source>
        <dbReference type="Proteomes" id="UP001642360"/>
    </source>
</evidence>
<dbReference type="AlphaFoldDB" id="A0ABC8SW37"/>
<sequence length="167" mass="17171">MSQLHIQHMPSGSFVATIPSTGSHCTNLGSHLGSGPSRRLSHAATGLASFQSMLIGFVGVAISFIVLKGVDKKKIIDSTGNQAGKGLLFLIGELTTAMGMPIYKGENTGSHCTNLGSHLGSGPSRRLSHAATGLASFQSMLIGFVGVAISFIVLKGVVCVSTIDSCL</sequence>
<protein>
    <submittedName>
        <fullName evidence="2">Uncharacterized protein</fullName>
    </submittedName>
</protein>
<dbReference type="EMBL" id="CAUOFW020003658">
    <property type="protein sequence ID" value="CAK9161285.1"/>
    <property type="molecule type" value="Genomic_DNA"/>
</dbReference>
<name>A0ABC8SW37_9AQUA</name>
<reference evidence="2 3" key="1">
    <citation type="submission" date="2024-02" db="EMBL/GenBank/DDBJ databases">
        <authorList>
            <person name="Vignale AGUSTIN F."/>
            <person name="Sosa J E."/>
            <person name="Modenutti C."/>
        </authorList>
    </citation>
    <scope>NUCLEOTIDE SEQUENCE [LARGE SCALE GENOMIC DNA]</scope>
</reference>
<feature type="transmembrane region" description="Helical" evidence="1">
    <location>
        <begin position="47"/>
        <end position="67"/>
    </location>
</feature>
<proteinExistence type="predicted"/>